<protein>
    <submittedName>
        <fullName evidence="5">Ankyrin repeat domain-containing protein</fullName>
    </submittedName>
</protein>
<dbReference type="EMBL" id="CP060718">
    <property type="protein sequence ID" value="QNN67662.1"/>
    <property type="molecule type" value="Genomic_DNA"/>
</dbReference>
<dbReference type="PANTHER" id="PTHR24171:SF9">
    <property type="entry name" value="ANKYRIN REPEAT DOMAIN-CONTAINING PROTEIN 39"/>
    <property type="match status" value="1"/>
</dbReference>
<feature type="repeat" description="ANK" evidence="3">
    <location>
        <begin position="68"/>
        <end position="100"/>
    </location>
</feature>
<evidence type="ECO:0000256" key="1">
    <source>
        <dbReference type="ARBA" id="ARBA00022737"/>
    </source>
</evidence>
<proteinExistence type="predicted"/>
<evidence type="ECO:0000313" key="6">
    <source>
        <dbReference type="Proteomes" id="UP000515971"/>
    </source>
</evidence>
<dbReference type="AlphaFoldDB" id="A0A7G9SII7"/>
<dbReference type="Gene3D" id="1.25.40.20">
    <property type="entry name" value="Ankyrin repeat-containing domain"/>
    <property type="match status" value="1"/>
</dbReference>
<keyword evidence="6" id="KW-1185">Reference proteome</keyword>
<dbReference type="InterPro" id="IPR002110">
    <property type="entry name" value="Ankyrin_rpt"/>
</dbReference>
<dbReference type="Pfam" id="PF12796">
    <property type="entry name" value="Ank_2"/>
    <property type="match status" value="1"/>
</dbReference>
<reference evidence="5 6" key="1">
    <citation type="submission" date="2020-08" db="EMBL/GenBank/DDBJ databases">
        <title>Genome sequence of Sphingomonas lutea KCTC 23642T.</title>
        <authorList>
            <person name="Hyun D.-W."/>
            <person name="Bae J.-W."/>
        </authorList>
    </citation>
    <scope>NUCLEOTIDE SEQUENCE [LARGE SCALE GENOMIC DNA]</scope>
    <source>
        <strain evidence="5 6">KCTC 23642</strain>
    </source>
</reference>
<dbReference type="InterPro" id="IPR036770">
    <property type="entry name" value="Ankyrin_rpt-contain_sf"/>
</dbReference>
<dbReference type="PROSITE" id="PS50297">
    <property type="entry name" value="ANK_REP_REGION"/>
    <property type="match status" value="2"/>
</dbReference>
<dbReference type="KEGG" id="slut:H9L13_01560"/>
<dbReference type="Proteomes" id="UP000515971">
    <property type="component" value="Chromosome"/>
</dbReference>
<keyword evidence="4" id="KW-0732">Signal</keyword>
<evidence type="ECO:0000313" key="5">
    <source>
        <dbReference type="EMBL" id="QNN67662.1"/>
    </source>
</evidence>
<dbReference type="PROSITE" id="PS50088">
    <property type="entry name" value="ANK_REPEAT"/>
    <property type="match status" value="3"/>
</dbReference>
<feature type="chain" id="PRO_5029000175" evidence="4">
    <location>
        <begin position="28"/>
        <end position="203"/>
    </location>
</feature>
<name>A0A7G9SII7_9SPHN</name>
<evidence type="ECO:0000256" key="3">
    <source>
        <dbReference type="PROSITE-ProRule" id="PRU00023"/>
    </source>
</evidence>
<dbReference type="SMART" id="SM00248">
    <property type="entry name" value="ANK"/>
    <property type="match status" value="3"/>
</dbReference>
<feature type="repeat" description="ANK" evidence="3">
    <location>
        <begin position="134"/>
        <end position="166"/>
    </location>
</feature>
<gene>
    <name evidence="5" type="ORF">H9L13_01560</name>
</gene>
<dbReference type="PANTHER" id="PTHR24171">
    <property type="entry name" value="ANKYRIN REPEAT DOMAIN-CONTAINING PROTEIN 39-RELATED"/>
    <property type="match status" value="1"/>
</dbReference>
<accession>A0A7G9SII7</accession>
<feature type="signal peptide" evidence="4">
    <location>
        <begin position="1"/>
        <end position="27"/>
    </location>
</feature>
<feature type="repeat" description="ANK" evidence="3">
    <location>
        <begin position="101"/>
        <end position="133"/>
    </location>
</feature>
<dbReference type="SUPFAM" id="SSF48403">
    <property type="entry name" value="Ankyrin repeat"/>
    <property type="match status" value="1"/>
</dbReference>
<sequence>MGITSVKSFVISIAAAALLATAGPAHAQGTLLSNKIAFLNAIKERDALKANELARTGGSAILDVRGDDGSTPLTVTIAREDAEWTGFLISKGANVNLPGKGGDTPLILAARVGFHDAVRWLLSKKARVDQTNRSGETALIAAVHQRQLPIVRLLLDAGADPDKADTAAGLSARDYAKRDTRSRQILQAIEAKKPATTATNFRL</sequence>
<evidence type="ECO:0000256" key="4">
    <source>
        <dbReference type="SAM" id="SignalP"/>
    </source>
</evidence>
<organism evidence="5 6">
    <name type="scientific">Sphingomonas lutea</name>
    <dbReference type="NCBI Taxonomy" id="1045317"/>
    <lineage>
        <taxon>Bacteria</taxon>
        <taxon>Pseudomonadati</taxon>
        <taxon>Pseudomonadota</taxon>
        <taxon>Alphaproteobacteria</taxon>
        <taxon>Sphingomonadales</taxon>
        <taxon>Sphingomonadaceae</taxon>
        <taxon>Sphingomonas</taxon>
    </lineage>
</organism>
<keyword evidence="2 3" id="KW-0040">ANK repeat</keyword>
<keyword evidence="1" id="KW-0677">Repeat</keyword>
<evidence type="ECO:0000256" key="2">
    <source>
        <dbReference type="ARBA" id="ARBA00023043"/>
    </source>
</evidence>